<sequence length="254" mass="29167">MQSRKVRLAKEELERIIELCDSIEKSGIDPFSVNIKELLQKLRSILEGSDNLDVIVLDAETLYKISLVIALQHRWLKERASNLFIDAQIVSAKVLAADNKSLAQALARSWRPIVNGEQLTRRMIIEGMEYFLSLPPRGGKAEERNLTSNLTYEEASISYELLQDELLEQRVKELHLELLNEKLGEKGVNYWGFIAKEGEEKKLERAYVLSFLISEGFADLRREPITGELWIIPYREKIERRTPASVAVTIKRGE</sequence>
<organism evidence="1 2">
    <name type="scientific">Caldiarchaeum subterraneum</name>
    <dbReference type="NCBI Taxonomy" id="311458"/>
    <lineage>
        <taxon>Archaea</taxon>
        <taxon>Nitrososphaerota</taxon>
        <taxon>Candidatus Caldarchaeales</taxon>
        <taxon>Candidatus Caldarchaeaceae</taxon>
        <taxon>Candidatus Caldarchaeum</taxon>
    </lineage>
</organism>
<dbReference type="Proteomes" id="UP000608579">
    <property type="component" value="Unassembled WGS sequence"/>
</dbReference>
<gene>
    <name evidence="1" type="ORF">EYH45_00810</name>
</gene>
<proteinExistence type="predicted"/>
<comment type="caution">
    <text evidence="1">The sequence shown here is derived from an EMBL/GenBank/DDBJ whole genome shotgun (WGS) entry which is preliminary data.</text>
</comment>
<accession>A0A833E9T8</accession>
<name>A0A833E9T8_CALS0</name>
<evidence type="ECO:0000313" key="1">
    <source>
        <dbReference type="EMBL" id="HIQ29085.1"/>
    </source>
</evidence>
<dbReference type="EMBL" id="DQVM01000014">
    <property type="protein sequence ID" value="HIQ29085.1"/>
    <property type="molecule type" value="Genomic_DNA"/>
</dbReference>
<dbReference type="AlphaFoldDB" id="A0A833E9T8"/>
<reference evidence="1" key="1">
    <citation type="journal article" date="2020" name="ISME J.">
        <title>Gammaproteobacteria mediating utilization of methyl-, sulfur- and petroleum organic compounds in deep ocean hydrothermal plumes.</title>
        <authorList>
            <person name="Zhou Z."/>
            <person name="Liu Y."/>
            <person name="Pan J."/>
            <person name="Cron B.R."/>
            <person name="Toner B.M."/>
            <person name="Anantharaman K."/>
            <person name="Breier J.A."/>
            <person name="Dick G.J."/>
            <person name="Li M."/>
        </authorList>
    </citation>
    <scope>NUCLEOTIDE SEQUENCE</scope>
    <source>
        <strain evidence="1">SZUA-1515</strain>
    </source>
</reference>
<evidence type="ECO:0000313" key="2">
    <source>
        <dbReference type="Proteomes" id="UP000608579"/>
    </source>
</evidence>
<protein>
    <submittedName>
        <fullName evidence="1">Uncharacterized protein</fullName>
    </submittedName>
</protein>